<evidence type="ECO:0000313" key="1">
    <source>
        <dbReference type="EMBL" id="VDK88545.1"/>
    </source>
</evidence>
<accession>A0A3P6U3F1</accession>
<sequence>MRIIVSNTLKYIAPHVIREMSNRKTESAPCAMLPGTSSLGIGNVIENASPLVSDGTHRNSDESHTSNFSKFFNVGGVMNIFGRGFLAEPVLRDEEESYRYLMALDRY</sequence>
<reference evidence="1 2" key="1">
    <citation type="submission" date="2018-08" db="EMBL/GenBank/DDBJ databases">
        <authorList>
            <person name="Laetsch R D."/>
            <person name="Stevens L."/>
            <person name="Kumar S."/>
            <person name="Blaxter L. M."/>
        </authorList>
    </citation>
    <scope>NUCLEOTIDE SEQUENCE [LARGE SCALE GENOMIC DNA]</scope>
</reference>
<dbReference type="EMBL" id="UYRX01001173">
    <property type="protein sequence ID" value="VDK88545.1"/>
    <property type="molecule type" value="Genomic_DNA"/>
</dbReference>
<protein>
    <submittedName>
        <fullName evidence="1">Uncharacterized protein</fullName>
    </submittedName>
</protein>
<organism evidence="1 2">
    <name type="scientific">Litomosoides sigmodontis</name>
    <name type="common">Filarial nematode worm</name>
    <dbReference type="NCBI Taxonomy" id="42156"/>
    <lineage>
        <taxon>Eukaryota</taxon>
        <taxon>Metazoa</taxon>
        <taxon>Ecdysozoa</taxon>
        <taxon>Nematoda</taxon>
        <taxon>Chromadorea</taxon>
        <taxon>Rhabditida</taxon>
        <taxon>Spirurina</taxon>
        <taxon>Spiruromorpha</taxon>
        <taxon>Filarioidea</taxon>
        <taxon>Onchocercidae</taxon>
        <taxon>Litomosoides</taxon>
    </lineage>
</organism>
<name>A0A3P6U3F1_LITSI</name>
<dbReference type="AlphaFoldDB" id="A0A3P6U3F1"/>
<dbReference type="OrthoDB" id="5794849at2759"/>
<dbReference type="STRING" id="42156.A0A3P6U3F1"/>
<evidence type="ECO:0000313" key="2">
    <source>
        <dbReference type="Proteomes" id="UP000277928"/>
    </source>
</evidence>
<gene>
    <name evidence="1" type="ORF">NLS_LOCUS8721</name>
</gene>
<keyword evidence="2" id="KW-1185">Reference proteome</keyword>
<proteinExistence type="predicted"/>
<dbReference type="Proteomes" id="UP000277928">
    <property type="component" value="Unassembled WGS sequence"/>
</dbReference>
<dbReference type="OMA" id="ESAPCAM"/>